<dbReference type="Proteomes" id="UP000018426">
    <property type="component" value="Unassembled WGS sequence"/>
</dbReference>
<comment type="caution">
    <text evidence="3">The sequence shown here is derived from an EMBL/GenBank/DDBJ whole genome shotgun (WGS) entry which is preliminary data.</text>
</comment>
<organism evidence="3 4">
    <name type="scientific">Acinetobacter parvus NIPH 1103</name>
    <dbReference type="NCBI Taxonomy" id="1217671"/>
    <lineage>
        <taxon>Bacteria</taxon>
        <taxon>Pseudomonadati</taxon>
        <taxon>Pseudomonadota</taxon>
        <taxon>Gammaproteobacteria</taxon>
        <taxon>Moraxellales</taxon>
        <taxon>Moraxellaceae</taxon>
        <taxon>Acinetobacter</taxon>
    </lineage>
</organism>
<evidence type="ECO:0000313" key="3">
    <source>
        <dbReference type="EMBL" id="ENU33291.1"/>
    </source>
</evidence>
<evidence type="ECO:0000259" key="2">
    <source>
        <dbReference type="Pfam" id="PF15978"/>
    </source>
</evidence>
<dbReference type="Pfam" id="PF06527">
    <property type="entry name" value="TniQ"/>
    <property type="match status" value="1"/>
</dbReference>
<accession>N8Q3G2</accession>
<sequence length="505" mass="59498">MLNFPLPYQNELIYSTVARAGIRLALSSPKQLLDEIFQNRKVIATVDLPCHLNAIINQFPANQVSLEDIAYQHTLFPIYAPFVPENRRQQCLQWLAGISQGSIHLALGINASRLGAINKLRYCPKCFKAQLALYSELYWSRLWQIQGACCPLHGELLDSTIDLRSLHRHDFITPDYKSCPERQQLTAIPNNIFITTKLLELLSIPPSQSPSYEQWTMFYHQLAVLNDCIRGKCHVYHEKIMEKIKTRWSVNFLKQYRLDDLESETGWLQNIFRKHRKSFSYLEHIIAIEALLNSEWTFADIFEQVKSSYTKPKINHIHKIRTLSHPQDMEYKNKWVKLIKKYGIKPARALNGALYAWLYRNDKNWLLATNKSFHQKFIPHGTKVDWSSRDLKYVRHLIQLQNALIWDLDSPRHSTKWWIKQISQASTIEKNLDMLPITTLFLRKYSEDIGTYQIRRLTKVFIEMKIQNEIFPRWIILRKAGLSDERMLPETFRFLLSVLKDQRLS</sequence>
<evidence type="ECO:0000259" key="1">
    <source>
        <dbReference type="Pfam" id="PF06527"/>
    </source>
</evidence>
<name>N8Q3G2_9GAMM</name>
<gene>
    <name evidence="3" type="ORF">F989_01715</name>
</gene>
<dbReference type="InterPro" id="IPR009492">
    <property type="entry name" value="TniQ"/>
</dbReference>
<dbReference type="RefSeq" id="WP_004679136.1">
    <property type="nucleotide sequence ID" value="NZ_KB849226.1"/>
</dbReference>
<feature type="domain" description="TniQ" evidence="1">
    <location>
        <begin position="4"/>
        <end position="157"/>
    </location>
</feature>
<reference evidence="3 4" key="1">
    <citation type="submission" date="2013-02" db="EMBL/GenBank/DDBJ databases">
        <title>The Genome Sequence of Acinetobacter parvus NIPH 1103.</title>
        <authorList>
            <consortium name="The Broad Institute Genome Sequencing Platform"/>
            <consortium name="The Broad Institute Genome Sequencing Center for Infectious Disease"/>
            <person name="Cerqueira G."/>
            <person name="Feldgarden M."/>
            <person name="Courvalin P."/>
            <person name="Perichon B."/>
            <person name="Grillot-Courvalin C."/>
            <person name="Clermont D."/>
            <person name="Rocha E."/>
            <person name="Yoon E.-J."/>
            <person name="Nemec A."/>
            <person name="Walker B."/>
            <person name="Young S.K."/>
            <person name="Zeng Q."/>
            <person name="Gargeya S."/>
            <person name="Fitzgerald M."/>
            <person name="Haas B."/>
            <person name="Abouelleil A."/>
            <person name="Alvarado L."/>
            <person name="Arachchi H.M."/>
            <person name="Berlin A.M."/>
            <person name="Chapman S.B."/>
            <person name="Dewar J."/>
            <person name="Goldberg J."/>
            <person name="Griggs A."/>
            <person name="Gujja S."/>
            <person name="Hansen M."/>
            <person name="Howarth C."/>
            <person name="Imamovic A."/>
            <person name="Larimer J."/>
            <person name="McCowan C."/>
            <person name="Murphy C."/>
            <person name="Neiman D."/>
            <person name="Pearson M."/>
            <person name="Priest M."/>
            <person name="Roberts A."/>
            <person name="Saif S."/>
            <person name="Shea T."/>
            <person name="Sisk P."/>
            <person name="Sykes S."/>
            <person name="Wortman J."/>
            <person name="Nusbaum C."/>
            <person name="Birren B."/>
        </authorList>
    </citation>
    <scope>NUCLEOTIDE SEQUENCE [LARGE SCALE GENOMIC DNA]</scope>
    <source>
        <strain evidence="3 4">NIPH 1103</strain>
    </source>
</reference>
<dbReference type="InterPro" id="IPR032750">
    <property type="entry name" value="TnsD_C"/>
</dbReference>
<dbReference type="PATRIC" id="fig|1217671.3.peg.1696"/>
<dbReference type="HOGENOM" id="CLU_033785_1_0_6"/>
<dbReference type="EMBL" id="APOL01000026">
    <property type="protein sequence ID" value="ENU33291.1"/>
    <property type="molecule type" value="Genomic_DNA"/>
</dbReference>
<feature type="domain" description="Transposon Tn7 transposition protein TnsD C-terminal" evidence="2">
    <location>
        <begin position="201"/>
        <end position="303"/>
    </location>
</feature>
<dbReference type="Pfam" id="PF15978">
    <property type="entry name" value="TnsD"/>
    <property type="match status" value="2"/>
</dbReference>
<dbReference type="AlphaFoldDB" id="N8Q3G2"/>
<protein>
    <submittedName>
        <fullName evidence="3">Uncharacterized protein</fullName>
    </submittedName>
</protein>
<proteinExistence type="predicted"/>
<feature type="domain" description="Transposon Tn7 transposition protein TnsD C-terminal" evidence="2">
    <location>
        <begin position="326"/>
        <end position="442"/>
    </location>
</feature>
<evidence type="ECO:0000313" key="4">
    <source>
        <dbReference type="Proteomes" id="UP000018426"/>
    </source>
</evidence>